<dbReference type="InterPro" id="IPR044730">
    <property type="entry name" value="RNase_H-like_dom_plant"/>
</dbReference>
<dbReference type="InterPro" id="IPR012337">
    <property type="entry name" value="RNaseH-like_sf"/>
</dbReference>
<dbReference type="PANTHER" id="PTHR47723:SF24">
    <property type="entry name" value="RNASE H TYPE-1 DOMAIN-CONTAINING PROTEIN"/>
    <property type="match status" value="1"/>
</dbReference>
<protein>
    <recommendedName>
        <fullName evidence="1">RNase H type-1 domain-containing protein</fullName>
    </recommendedName>
</protein>
<name>A0A9R0XNU9_TRITD</name>
<dbReference type="GO" id="GO:0003676">
    <property type="term" value="F:nucleic acid binding"/>
    <property type="evidence" value="ECO:0007669"/>
    <property type="project" value="InterPro"/>
</dbReference>
<sequence length="214" mass="23394">MYVSVSFLKRYLEELAGIKMNQGMDPAKGKGYLTFDQTSAAIKPQSAGPVCKWRPPNEGWVKLNTDGSYVDSDNAGAGMILRNSTGGIIFSACRSLFSCRDAVEAELGAIMEGLSLAIQWSELPVAIETDSSLAVAMVTSTEVDRSIYAALVNEIRLLMRLRQTCVTHVLRVQNKASYSLARFARVEGRIMTWLGSGPDEVLGIFLDDCKDIIT</sequence>
<dbReference type="PANTHER" id="PTHR47723">
    <property type="entry name" value="OS05G0353850 PROTEIN"/>
    <property type="match status" value="1"/>
</dbReference>
<dbReference type="AlphaFoldDB" id="A0A9R0XNU9"/>
<dbReference type="Proteomes" id="UP000324705">
    <property type="component" value="Chromosome 5B"/>
</dbReference>
<feature type="domain" description="RNase H type-1" evidence="1">
    <location>
        <begin position="64"/>
        <end position="184"/>
    </location>
</feature>
<dbReference type="InterPro" id="IPR053151">
    <property type="entry name" value="RNase_H-like"/>
</dbReference>
<evidence type="ECO:0000313" key="2">
    <source>
        <dbReference type="EMBL" id="VAI39971.1"/>
    </source>
</evidence>
<dbReference type="CDD" id="cd06222">
    <property type="entry name" value="RNase_H_like"/>
    <property type="match status" value="1"/>
</dbReference>
<organism evidence="2 3">
    <name type="scientific">Triticum turgidum subsp. durum</name>
    <name type="common">Durum wheat</name>
    <name type="synonym">Triticum durum</name>
    <dbReference type="NCBI Taxonomy" id="4567"/>
    <lineage>
        <taxon>Eukaryota</taxon>
        <taxon>Viridiplantae</taxon>
        <taxon>Streptophyta</taxon>
        <taxon>Embryophyta</taxon>
        <taxon>Tracheophyta</taxon>
        <taxon>Spermatophyta</taxon>
        <taxon>Magnoliopsida</taxon>
        <taxon>Liliopsida</taxon>
        <taxon>Poales</taxon>
        <taxon>Poaceae</taxon>
        <taxon>BOP clade</taxon>
        <taxon>Pooideae</taxon>
        <taxon>Triticodae</taxon>
        <taxon>Triticeae</taxon>
        <taxon>Triticinae</taxon>
        <taxon>Triticum</taxon>
    </lineage>
</organism>
<gene>
    <name evidence="2" type="ORF">TRITD_5Bv1G243110</name>
</gene>
<accession>A0A9R0XNU9</accession>
<evidence type="ECO:0000259" key="1">
    <source>
        <dbReference type="Pfam" id="PF13456"/>
    </source>
</evidence>
<dbReference type="SUPFAM" id="SSF53098">
    <property type="entry name" value="Ribonuclease H-like"/>
    <property type="match status" value="1"/>
</dbReference>
<dbReference type="Gramene" id="TRITD5Bv1G243110.1">
    <property type="protein sequence ID" value="TRITD5Bv1G243110.1"/>
    <property type="gene ID" value="TRITD5Bv1G243110"/>
</dbReference>
<keyword evidence="3" id="KW-1185">Reference proteome</keyword>
<evidence type="ECO:0000313" key="3">
    <source>
        <dbReference type="Proteomes" id="UP000324705"/>
    </source>
</evidence>
<dbReference type="GO" id="GO:0004523">
    <property type="term" value="F:RNA-DNA hybrid ribonuclease activity"/>
    <property type="evidence" value="ECO:0007669"/>
    <property type="project" value="InterPro"/>
</dbReference>
<dbReference type="OMA" id="ACKMRWE"/>
<dbReference type="InterPro" id="IPR036397">
    <property type="entry name" value="RNaseH_sf"/>
</dbReference>
<reference evidence="2 3" key="1">
    <citation type="submission" date="2017-09" db="EMBL/GenBank/DDBJ databases">
        <authorList>
            <consortium name="International Durum Wheat Genome Sequencing Consortium (IDWGSC)"/>
            <person name="Milanesi L."/>
        </authorList>
    </citation>
    <scope>NUCLEOTIDE SEQUENCE [LARGE SCALE GENOMIC DNA]</scope>
    <source>
        <strain evidence="3">cv. Svevo</strain>
    </source>
</reference>
<proteinExistence type="predicted"/>
<dbReference type="Pfam" id="PF13456">
    <property type="entry name" value="RVT_3"/>
    <property type="match status" value="1"/>
</dbReference>
<dbReference type="InterPro" id="IPR002156">
    <property type="entry name" value="RNaseH_domain"/>
</dbReference>
<dbReference type="Gene3D" id="3.30.420.10">
    <property type="entry name" value="Ribonuclease H-like superfamily/Ribonuclease H"/>
    <property type="match status" value="1"/>
</dbReference>
<dbReference type="EMBL" id="LT934120">
    <property type="protein sequence ID" value="VAI39971.1"/>
    <property type="molecule type" value="Genomic_DNA"/>
</dbReference>